<dbReference type="Pfam" id="PF14529">
    <property type="entry name" value="Exo_endo_phos_2"/>
    <property type="match status" value="1"/>
</dbReference>
<proteinExistence type="predicted"/>
<dbReference type="EMBL" id="JARBHB010000004">
    <property type="protein sequence ID" value="KAJ8885762.1"/>
    <property type="molecule type" value="Genomic_DNA"/>
</dbReference>
<feature type="domain" description="Endonuclease/exonuclease/phosphatase" evidence="1">
    <location>
        <begin position="8"/>
        <end position="91"/>
    </location>
</feature>
<keyword evidence="3" id="KW-1185">Reference proteome</keyword>
<sequence length="145" mass="17075">MGEEKDVHMISGDLNAKLPIWHSKTTDKRGEEVGEFMFRIHMNILNTEGDIYTYYSIHGEENIDITFVSERVKNESENWMVEPSISDHNKISYEWKIGRNKIRLHLLVKDKEIVKQWGIEEKIERSNKILIDTCKQKIRTRGGNT</sequence>
<reference evidence="2 3" key="1">
    <citation type="submission" date="2023-02" db="EMBL/GenBank/DDBJ databases">
        <title>LHISI_Scaffold_Assembly.</title>
        <authorList>
            <person name="Stuart O.P."/>
            <person name="Cleave R."/>
            <person name="Magrath M.J.L."/>
            <person name="Mikheyev A.S."/>
        </authorList>
    </citation>
    <scope>NUCLEOTIDE SEQUENCE [LARGE SCALE GENOMIC DNA]</scope>
    <source>
        <strain evidence="2">Daus_M_001</strain>
        <tissue evidence="2">Leg muscle</tissue>
    </source>
</reference>
<evidence type="ECO:0000313" key="2">
    <source>
        <dbReference type="EMBL" id="KAJ8885762.1"/>
    </source>
</evidence>
<dbReference type="InterPro" id="IPR005135">
    <property type="entry name" value="Endo/exonuclease/phosphatase"/>
</dbReference>
<accession>A0ABQ9HN58</accession>
<gene>
    <name evidence="2" type="ORF">PR048_011962</name>
</gene>
<dbReference type="SUPFAM" id="SSF56219">
    <property type="entry name" value="DNase I-like"/>
    <property type="match status" value="1"/>
</dbReference>
<organism evidence="2 3">
    <name type="scientific">Dryococelus australis</name>
    <dbReference type="NCBI Taxonomy" id="614101"/>
    <lineage>
        <taxon>Eukaryota</taxon>
        <taxon>Metazoa</taxon>
        <taxon>Ecdysozoa</taxon>
        <taxon>Arthropoda</taxon>
        <taxon>Hexapoda</taxon>
        <taxon>Insecta</taxon>
        <taxon>Pterygota</taxon>
        <taxon>Neoptera</taxon>
        <taxon>Polyneoptera</taxon>
        <taxon>Phasmatodea</taxon>
        <taxon>Verophasmatodea</taxon>
        <taxon>Anareolatae</taxon>
        <taxon>Phasmatidae</taxon>
        <taxon>Eurycanthinae</taxon>
        <taxon>Dryococelus</taxon>
    </lineage>
</organism>
<dbReference type="Gene3D" id="3.60.10.10">
    <property type="entry name" value="Endonuclease/exonuclease/phosphatase"/>
    <property type="match status" value="1"/>
</dbReference>
<evidence type="ECO:0000259" key="1">
    <source>
        <dbReference type="Pfam" id="PF14529"/>
    </source>
</evidence>
<name>A0ABQ9HN58_9NEOP</name>
<comment type="caution">
    <text evidence="2">The sequence shown here is derived from an EMBL/GenBank/DDBJ whole genome shotgun (WGS) entry which is preliminary data.</text>
</comment>
<evidence type="ECO:0000313" key="3">
    <source>
        <dbReference type="Proteomes" id="UP001159363"/>
    </source>
</evidence>
<protein>
    <recommendedName>
        <fullName evidence="1">Endonuclease/exonuclease/phosphatase domain-containing protein</fullName>
    </recommendedName>
</protein>
<dbReference type="Proteomes" id="UP001159363">
    <property type="component" value="Chromosome X"/>
</dbReference>
<dbReference type="InterPro" id="IPR036691">
    <property type="entry name" value="Endo/exonu/phosph_ase_sf"/>
</dbReference>